<name>A0AA96GK40_9BACT</name>
<comment type="subunit">
    <text evidence="4 15 17">Homodimer.</text>
</comment>
<evidence type="ECO:0000256" key="17">
    <source>
        <dbReference type="RuleBase" id="RU003464"/>
    </source>
</evidence>
<dbReference type="InterPro" id="IPR016009">
    <property type="entry name" value="tRNA_MeTrfase_TRMD/TRM10"/>
</dbReference>
<dbReference type="HAMAP" id="MF_00605">
    <property type="entry name" value="TrmD"/>
    <property type="match status" value="1"/>
</dbReference>
<dbReference type="InterPro" id="IPR023148">
    <property type="entry name" value="tRNA_m1G_MeTrfase_C_sf"/>
</dbReference>
<proteinExistence type="inferred from homology"/>
<comment type="function">
    <text evidence="1 15 17">Specifically methylates guanosine-37 in various tRNAs.</text>
</comment>
<keyword evidence="8 15" id="KW-0489">Methyltransferase</keyword>
<evidence type="ECO:0000256" key="15">
    <source>
        <dbReference type="HAMAP-Rule" id="MF_00605"/>
    </source>
</evidence>
<dbReference type="RefSeq" id="WP_312741200.1">
    <property type="nucleotide sequence ID" value="NZ_CP116968.1"/>
</dbReference>
<dbReference type="CDD" id="cd18080">
    <property type="entry name" value="TrmD-like"/>
    <property type="match status" value="1"/>
</dbReference>
<sequence>MRCDILTLFPELIHSVSSQSIMKRAQDKGLLTLTVHNIRDYTHDPHRTADDTPYGGGGGMVMKAEPIFQAIDRIAPDLNEIRIIIPSPQGIPFSQEIANDLSQDTRPLLFICGHYEGIDERVRTHLRVEEFSLGDYVLTGGELAALVMIDAAMRLIPGVLGDPHSAQRESFVESLLDYPHFTKPVEIRGMSVPDILMSGNHEAIRRWRRKESLRQTLLKRPDLLNHHTWSSEDRELLEEIEHNYTSTSGRTTRP</sequence>
<dbReference type="GO" id="GO:0002939">
    <property type="term" value="P:tRNA N1-guanine methylation"/>
    <property type="evidence" value="ECO:0007669"/>
    <property type="project" value="TreeGrafter"/>
</dbReference>
<dbReference type="Gene3D" id="3.40.1280.10">
    <property type="match status" value="1"/>
</dbReference>
<evidence type="ECO:0000256" key="7">
    <source>
        <dbReference type="ARBA" id="ARBA00022490"/>
    </source>
</evidence>
<dbReference type="InterPro" id="IPR029026">
    <property type="entry name" value="tRNA_m1G_MTases_N"/>
</dbReference>
<dbReference type="InterPro" id="IPR002649">
    <property type="entry name" value="tRNA_m1G_MeTrfase_TrmD"/>
</dbReference>
<dbReference type="Gene3D" id="1.10.1270.20">
    <property type="entry name" value="tRNA(m1g37)methyltransferase, domain 2"/>
    <property type="match status" value="1"/>
</dbReference>
<evidence type="ECO:0000256" key="4">
    <source>
        <dbReference type="ARBA" id="ARBA00011738"/>
    </source>
</evidence>
<evidence type="ECO:0000256" key="5">
    <source>
        <dbReference type="ARBA" id="ARBA00012807"/>
    </source>
</evidence>
<dbReference type="GO" id="GO:0052906">
    <property type="term" value="F:tRNA (guanine(37)-N1)-methyltransferase activity"/>
    <property type="evidence" value="ECO:0007669"/>
    <property type="project" value="UniProtKB-UniRule"/>
</dbReference>
<reference evidence="19 20" key="1">
    <citation type="submission" date="2023-01" db="EMBL/GenBank/DDBJ databases">
        <title>Cultivation and genomic characterization of new, ubiquitous marine nitrite-oxidizing bacteria from the Nitrospirales.</title>
        <authorList>
            <person name="Mueller A.J."/>
            <person name="Daebeler A."/>
            <person name="Herbold C.W."/>
            <person name="Kirkegaard R.H."/>
            <person name="Daims H."/>
        </authorList>
    </citation>
    <scope>NUCLEOTIDE SEQUENCE [LARGE SCALE GENOMIC DNA]</scope>
    <source>
        <strain evidence="19 20">DK</strain>
    </source>
</reference>
<protein>
    <recommendedName>
        <fullName evidence="6 15">tRNA (guanine-N(1)-)-methyltransferase</fullName>
        <ecNumber evidence="5 15">2.1.1.228</ecNumber>
    </recommendedName>
    <alternativeName>
        <fullName evidence="12 15">M1G-methyltransferase</fullName>
    </alternativeName>
    <alternativeName>
        <fullName evidence="13 15">tRNA [GM37] methyltransferase</fullName>
    </alternativeName>
</protein>
<dbReference type="Proteomes" id="UP001302494">
    <property type="component" value="Chromosome"/>
</dbReference>
<dbReference type="PANTHER" id="PTHR46417">
    <property type="entry name" value="TRNA (GUANINE-N(1)-)-METHYLTRANSFERASE"/>
    <property type="match status" value="1"/>
</dbReference>
<dbReference type="AlphaFoldDB" id="A0AA96GK40"/>
<keyword evidence="11 15" id="KW-0819">tRNA processing</keyword>
<dbReference type="FunFam" id="1.10.1270.20:FF:000001">
    <property type="entry name" value="tRNA (guanine-N(1)-)-methyltransferase"/>
    <property type="match status" value="1"/>
</dbReference>
<dbReference type="SUPFAM" id="SSF75217">
    <property type="entry name" value="alpha/beta knot"/>
    <property type="match status" value="1"/>
</dbReference>
<keyword evidence="9 15" id="KW-0808">Transferase</keyword>
<evidence type="ECO:0000256" key="12">
    <source>
        <dbReference type="ARBA" id="ARBA00029736"/>
    </source>
</evidence>
<dbReference type="EC" id="2.1.1.228" evidence="5 15"/>
<evidence type="ECO:0000256" key="9">
    <source>
        <dbReference type="ARBA" id="ARBA00022679"/>
    </source>
</evidence>
<keyword evidence="10 15" id="KW-0949">S-adenosyl-L-methionine</keyword>
<evidence type="ECO:0000256" key="10">
    <source>
        <dbReference type="ARBA" id="ARBA00022691"/>
    </source>
</evidence>
<evidence type="ECO:0000313" key="19">
    <source>
        <dbReference type="EMBL" id="WNM60453.1"/>
    </source>
</evidence>
<evidence type="ECO:0000256" key="3">
    <source>
        <dbReference type="ARBA" id="ARBA00007630"/>
    </source>
</evidence>
<evidence type="ECO:0000256" key="13">
    <source>
        <dbReference type="ARBA" id="ARBA00033392"/>
    </source>
</evidence>
<organism evidence="19 20">
    <name type="scientific">Candidatus Nitrospira neomarina</name>
    <dbReference type="NCBI Taxonomy" id="3020899"/>
    <lineage>
        <taxon>Bacteria</taxon>
        <taxon>Pseudomonadati</taxon>
        <taxon>Nitrospirota</taxon>
        <taxon>Nitrospiria</taxon>
        <taxon>Nitrospirales</taxon>
        <taxon>Nitrospiraceae</taxon>
        <taxon>Nitrospira</taxon>
    </lineage>
</organism>
<keyword evidence="7 15" id="KW-0963">Cytoplasm</keyword>
<dbReference type="PANTHER" id="PTHR46417:SF1">
    <property type="entry name" value="TRNA (GUANINE-N(1)-)-METHYLTRANSFERASE"/>
    <property type="match status" value="1"/>
</dbReference>
<feature type="binding site" evidence="15 16">
    <location>
        <begin position="133"/>
        <end position="138"/>
    </location>
    <ligand>
        <name>S-adenosyl-L-methionine</name>
        <dbReference type="ChEBI" id="CHEBI:59789"/>
    </ligand>
</feature>
<dbReference type="PIRSF" id="PIRSF000386">
    <property type="entry name" value="tRNA_mtase"/>
    <property type="match status" value="1"/>
</dbReference>
<evidence type="ECO:0000256" key="6">
    <source>
        <dbReference type="ARBA" id="ARBA00014679"/>
    </source>
</evidence>
<comment type="catalytic activity">
    <reaction evidence="14 15 17">
        <text>guanosine(37) in tRNA + S-adenosyl-L-methionine = N(1)-methylguanosine(37) in tRNA + S-adenosyl-L-homocysteine + H(+)</text>
        <dbReference type="Rhea" id="RHEA:36899"/>
        <dbReference type="Rhea" id="RHEA-COMP:10145"/>
        <dbReference type="Rhea" id="RHEA-COMP:10147"/>
        <dbReference type="ChEBI" id="CHEBI:15378"/>
        <dbReference type="ChEBI" id="CHEBI:57856"/>
        <dbReference type="ChEBI" id="CHEBI:59789"/>
        <dbReference type="ChEBI" id="CHEBI:73542"/>
        <dbReference type="ChEBI" id="CHEBI:74269"/>
        <dbReference type="EC" id="2.1.1.228"/>
    </reaction>
</comment>
<dbReference type="NCBIfam" id="TIGR00088">
    <property type="entry name" value="trmD"/>
    <property type="match status" value="1"/>
</dbReference>
<feature type="domain" description="tRNA methyltransferase TRMD/TRM10-type" evidence="18">
    <location>
        <begin position="1"/>
        <end position="225"/>
    </location>
</feature>
<dbReference type="GO" id="GO:0005829">
    <property type="term" value="C:cytosol"/>
    <property type="evidence" value="ECO:0007669"/>
    <property type="project" value="TreeGrafter"/>
</dbReference>
<keyword evidence="20" id="KW-1185">Reference proteome</keyword>
<dbReference type="InterPro" id="IPR029028">
    <property type="entry name" value="Alpha/beta_knot_MTases"/>
</dbReference>
<accession>A0AA96GK40</accession>
<evidence type="ECO:0000256" key="14">
    <source>
        <dbReference type="ARBA" id="ARBA00047783"/>
    </source>
</evidence>
<comment type="subcellular location">
    <subcellularLocation>
        <location evidence="2 15 17">Cytoplasm</location>
    </subcellularLocation>
</comment>
<dbReference type="KEGG" id="nneo:PQG83_11835"/>
<evidence type="ECO:0000256" key="1">
    <source>
        <dbReference type="ARBA" id="ARBA00002634"/>
    </source>
</evidence>
<gene>
    <name evidence="15 19" type="primary">trmD</name>
    <name evidence="19" type="ORF">PQG83_11835</name>
</gene>
<evidence type="ECO:0000256" key="11">
    <source>
        <dbReference type="ARBA" id="ARBA00022694"/>
    </source>
</evidence>
<evidence type="ECO:0000256" key="8">
    <source>
        <dbReference type="ARBA" id="ARBA00022603"/>
    </source>
</evidence>
<dbReference type="EMBL" id="CP116968">
    <property type="protein sequence ID" value="WNM60453.1"/>
    <property type="molecule type" value="Genomic_DNA"/>
</dbReference>
<evidence type="ECO:0000313" key="20">
    <source>
        <dbReference type="Proteomes" id="UP001302494"/>
    </source>
</evidence>
<dbReference type="NCBIfam" id="NF000648">
    <property type="entry name" value="PRK00026.1"/>
    <property type="match status" value="1"/>
</dbReference>
<evidence type="ECO:0000259" key="18">
    <source>
        <dbReference type="Pfam" id="PF01746"/>
    </source>
</evidence>
<dbReference type="FunFam" id="3.40.1280.10:FF:000001">
    <property type="entry name" value="tRNA (guanine-N(1)-)-methyltransferase"/>
    <property type="match status" value="1"/>
</dbReference>
<dbReference type="Pfam" id="PF01746">
    <property type="entry name" value="tRNA_m1G_MT"/>
    <property type="match status" value="1"/>
</dbReference>
<feature type="binding site" evidence="15 16">
    <location>
        <position position="113"/>
    </location>
    <ligand>
        <name>S-adenosyl-L-methionine</name>
        <dbReference type="ChEBI" id="CHEBI:59789"/>
    </ligand>
</feature>
<comment type="similarity">
    <text evidence="3 15 17">Belongs to the RNA methyltransferase TrmD family.</text>
</comment>
<evidence type="ECO:0000256" key="2">
    <source>
        <dbReference type="ARBA" id="ARBA00004496"/>
    </source>
</evidence>
<evidence type="ECO:0000256" key="16">
    <source>
        <dbReference type="PIRSR" id="PIRSR000386-1"/>
    </source>
</evidence>